<accession>A0A4Q7P4A6</accession>
<dbReference type="Gene3D" id="2.60.120.560">
    <property type="entry name" value="Exo-inulinase, domain 1"/>
    <property type="match status" value="1"/>
</dbReference>
<protein>
    <recommendedName>
        <fullName evidence="3">VCBS repeat protein</fullName>
    </recommendedName>
</protein>
<reference evidence="1 2" key="1">
    <citation type="submission" date="2019-02" db="EMBL/GenBank/DDBJ databases">
        <title>Genomic Encyclopedia of Type Strains, Phase IV (KMG-IV): sequencing the most valuable type-strain genomes for metagenomic binning, comparative biology and taxonomic classification.</title>
        <authorList>
            <person name="Goeker M."/>
        </authorList>
    </citation>
    <scope>NUCLEOTIDE SEQUENCE [LARGE SCALE GENOMIC DNA]</scope>
    <source>
        <strain evidence="1 2">DSM 29486</strain>
    </source>
</reference>
<dbReference type="AlphaFoldDB" id="A0A4Q7P4A6"/>
<dbReference type="SUPFAM" id="SSF69318">
    <property type="entry name" value="Integrin alpha N-terminal domain"/>
    <property type="match status" value="2"/>
</dbReference>
<evidence type="ECO:0000313" key="2">
    <source>
        <dbReference type="Proteomes" id="UP000292927"/>
    </source>
</evidence>
<dbReference type="Proteomes" id="UP000292927">
    <property type="component" value="Unassembled WGS sequence"/>
</dbReference>
<evidence type="ECO:0000313" key="1">
    <source>
        <dbReference type="EMBL" id="RZS94270.1"/>
    </source>
</evidence>
<dbReference type="OrthoDB" id="9816589at2"/>
<sequence>MENLRDHYLVKEDFGGFAIGEFPYDPEHSAMGEYHFYPVKGDRGIWYDPVCNYEYRGPSWIITEAEGKHYMEQMRVDTDHPHTMYPMLETGETDWKDYTAEALVRPLHTGGMAGIGVCAANSLNMVLVVLEEQNLRVYDLHKEKKELLDSAPFVFHCDTFYRICAEICGDRMQVQIDGRLILEICNPKLGRGGRFALTATRPAMFGEASLRVSEQTWQEITRAKEAAQKRLEEKRAAFPGMKLWKTLDLKNFGCGRQVRLGHLTGTEEWHLVFAQCQKRVFQDAYASVSCLTAVSLDGEVLWQRGEPSDNPDMGLLSADVPLQVCDIDGDGVDEVITAKNFELLILDGKTGEVKKKAPAPYSTEDGSELLGIPNGRYAFDRLNPDGIRICNISGKKRPSDILLKDRYSRLYAYDENLNFLWKFQNGKNTGHFPYTQDFNGDGRDEIFCGYNMISADGELIWTLPVQADHTDEIAAGKFRKGSGRGYLALASGTDGFIISDLQGNIVFREGIGHAQRISIGNYTPERREFGICLVNYWGHQGIIYMYDTNGNTLWEKETGQNGQLLTPVNWTGDGRDLILTNAQPGQGGLLDGEGDLVVPFPEDGHPMLCAEAANLTGDGRDELMVWDHRRMYIYTQDRDSGSSVQVPVKYPHYNGSNYRGEYSYPDGWYLDIAEEL</sequence>
<organism evidence="1 2">
    <name type="scientific">Cuneatibacter caecimuris</name>
    <dbReference type="NCBI Taxonomy" id="1796618"/>
    <lineage>
        <taxon>Bacteria</taxon>
        <taxon>Bacillati</taxon>
        <taxon>Bacillota</taxon>
        <taxon>Clostridia</taxon>
        <taxon>Lachnospirales</taxon>
        <taxon>Lachnospiraceae</taxon>
        <taxon>Cuneatibacter</taxon>
    </lineage>
</organism>
<proteinExistence type="predicted"/>
<gene>
    <name evidence="1" type="ORF">EV209_2110</name>
</gene>
<comment type="caution">
    <text evidence="1">The sequence shown here is derived from an EMBL/GenBank/DDBJ whole genome shotgun (WGS) entry which is preliminary data.</text>
</comment>
<dbReference type="RefSeq" id="WP_130435394.1">
    <property type="nucleotide sequence ID" value="NZ_SGXF01000004.1"/>
</dbReference>
<dbReference type="InterPro" id="IPR028994">
    <property type="entry name" value="Integrin_alpha_N"/>
</dbReference>
<name>A0A4Q7P4A6_9FIRM</name>
<evidence type="ECO:0008006" key="3">
    <source>
        <dbReference type="Google" id="ProtNLM"/>
    </source>
</evidence>
<keyword evidence="2" id="KW-1185">Reference proteome</keyword>
<dbReference type="EMBL" id="SGXF01000004">
    <property type="protein sequence ID" value="RZS94270.1"/>
    <property type="molecule type" value="Genomic_DNA"/>
</dbReference>